<keyword evidence="5 10" id="KW-0808">Transferase</keyword>
<dbReference type="InterPro" id="IPR003716">
    <property type="entry name" value="DNA-dir_RNA_pol_omega"/>
</dbReference>
<comment type="catalytic activity">
    <reaction evidence="9 10">
        <text>RNA(n) + a ribonucleoside 5'-triphosphate = RNA(n+1) + diphosphate</text>
        <dbReference type="Rhea" id="RHEA:21248"/>
        <dbReference type="Rhea" id="RHEA-COMP:14527"/>
        <dbReference type="Rhea" id="RHEA-COMP:17342"/>
        <dbReference type="ChEBI" id="CHEBI:33019"/>
        <dbReference type="ChEBI" id="CHEBI:61557"/>
        <dbReference type="ChEBI" id="CHEBI:140395"/>
        <dbReference type="EC" id="2.7.7.6"/>
    </reaction>
</comment>
<comment type="caution">
    <text evidence="11">The sequence shown here is derived from an EMBL/GenBank/DDBJ whole genome shotgun (WGS) entry which is preliminary data.</text>
</comment>
<dbReference type="SUPFAM" id="SSF63562">
    <property type="entry name" value="RPB6/omega subunit-like"/>
    <property type="match status" value="1"/>
</dbReference>
<dbReference type="EMBL" id="MZGV01000019">
    <property type="protein sequence ID" value="OPJ61752.1"/>
    <property type="molecule type" value="Genomic_DNA"/>
</dbReference>
<gene>
    <name evidence="10 11" type="primary">rpoZ</name>
    <name evidence="11" type="ORF">CLORY_20580</name>
</gene>
<reference evidence="11 12" key="1">
    <citation type="submission" date="2017-03" db="EMBL/GenBank/DDBJ databases">
        <title>Genome sequence of Clostridium oryzae DSM 28571.</title>
        <authorList>
            <person name="Poehlein A."/>
            <person name="Daniel R."/>
        </authorList>
    </citation>
    <scope>NUCLEOTIDE SEQUENCE [LARGE SCALE GENOMIC DNA]</scope>
    <source>
        <strain evidence="11 12">DSM 28571</strain>
    </source>
</reference>
<name>A0A1V4INY9_9CLOT</name>
<evidence type="ECO:0000256" key="9">
    <source>
        <dbReference type="ARBA" id="ARBA00048552"/>
    </source>
</evidence>
<dbReference type="PANTHER" id="PTHR34476:SF1">
    <property type="entry name" value="DNA-DIRECTED RNA POLYMERASE SUBUNIT OMEGA"/>
    <property type="match status" value="1"/>
</dbReference>
<dbReference type="STRING" id="1450648.CLORY_20580"/>
<comment type="similarity">
    <text evidence="1 10">Belongs to the RNA polymerase subunit omega family.</text>
</comment>
<evidence type="ECO:0000313" key="12">
    <source>
        <dbReference type="Proteomes" id="UP000190080"/>
    </source>
</evidence>
<dbReference type="Proteomes" id="UP000190080">
    <property type="component" value="Unassembled WGS sequence"/>
</dbReference>
<dbReference type="AlphaFoldDB" id="A0A1V4INY9"/>
<accession>A0A1V4INY9</accession>
<dbReference type="InterPro" id="IPR006110">
    <property type="entry name" value="Pol_omega/Rpo6/RPB6"/>
</dbReference>
<evidence type="ECO:0000256" key="7">
    <source>
        <dbReference type="ARBA" id="ARBA00023163"/>
    </source>
</evidence>
<evidence type="ECO:0000256" key="6">
    <source>
        <dbReference type="ARBA" id="ARBA00022695"/>
    </source>
</evidence>
<keyword evidence="4 10" id="KW-0240">DNA-directed RNA polymerase</keyword>
<evidence type="ECO:0000256" key="3">
    <source>
        <dbReference type="ARBA" id="ARBA00013725"/>
    </source>
</evidence>
<dbReference type="GO" id="GO:0003899">
    <property type="term" value="F:DNA-directed RNA polymerase activity"/>
    <property type="evidence" value="ECO:0007669"/>
    <property type="project" value="UniProtKB-UniRule"/>
</dbReference>
<sequence>MNNSMISPSILDLLGKVENRYSLVTVTAKRARQLIDGEEPLIRIDATKPLTVAINEVNSGAIVYETVKEGIK</sequence>
<organism evidence="11 12">
    <name type="scientific">Clostridium oryzae</name>
    <dbReference type="NCBI Taxonomy" id="1450648"/>
    <lineage>
        <taxon>Bacteria</taxon>
        <taxon>Bacillati</taxon>
        <taxon>Bacillota</taxon>
        <taxon>Clostridia</taxon>
        <taxon>Eubacteriales</taxon>
        <taxon>Clostridiaceae</taxon>
        <taxon>Clostridium</taxon>
    </lineage>
</organism>
<dbReference type="NCBIfam" id="TIGR00690">
    <property type="entry name" value="rpoZ"/>
    <property type="match status" value="1"/>
</dbReference>
<evidence type="ECO:0000256" key="10">
    <source>
        <dbReference type="HAMAP-Rule" id="MF_00366"/>
    </source>
</evidence>
<dbReference type="Gene3D" id="3.90.940.10">
    <property type="match status" value="1"/>
</dbReference>
<comment type="subunit">
    <text evidence="10">The RNAP catalytic core consists of 2 alpha, 1 beta, 1 beta' and 1 omega subunit. When a sigma factor is associated with the core the holoenzyme is formed, which can initiate transcription.</text>
</comment>
<evidence type="ECO:0000256" key="5">
    <source>
        <dbReference type="ARBA" id="ARBA00022679"/>
    </source>
</evidence>
<dbReference type="HAMAP" id="MF_00366">
    <property type="entry name" value="RNApol_bact_RpoZ"/>
    <property type="match status" value="1"/>
</dbReference>
<dbReference type="Pfam" id="PF01192">
    <property type="entry name" value="RNA_pol_Rpb6"/>
    <property type="match status" value="1"/>
</dbReference>
<dbReference type="RefSeq" id="WP_079423953.1">
    <property type="nucleotide sequence ID" value="NZ_MZGV01000019.1"/>
</dbReference>
<dbReference type="GO" id="GO:0003677">
    <property type="term" value="F:DNA binding"/>
    <property type="evidence" value="ECO:0007669"/>
    <property type="project" value="UniProtKB-UniRule"/>
</dbReference>
<evidence type="ECO:0000313" key="11">
    <source>
        <dbReference type="EMBL" id="OPJ61752.1"/>
    </source>
</evidence>
<dbReference type="PANTHER" id="PTHR34476">
    <property type="entry name" value="DNA-DIRECTED RNA POLYMERASE SUBUNIT OMEGA"/>
    <property type="match status" value="1"/>
</dbReference>
<dbReference type="EC" id="2.7.7.6" evidence="2 10"/>
<evidence type="ECO:0000256" key="4">
    <source>
        <dbReference type="ARBA" id="ARBA00022478"/>
    </source>
</evidence>
<evidence type="ECO:0000256" key="8">
    <source>
        <dbReference type="ARBA" id="ARBA00029924"/>
    </source>
</evidence>
<comment type="function">
    <text evidence="10">Promotes RNA polymerase assembly. Latches the N- and C-terminal regions of the beta' subunit thereby facilitating its interaction with the beta and alpha subunits.</text>
</comment>
<dbReference type="GO" id="GO:0000428">
    <property type="term" value="C:DNA-directed RNA polymerase complex"/>
    <property type="evidence" value="ECO:0007669"/>
    <property type="project" value="UniProtKB-KW"/>
</dbReference>
<dbReference type="SMART" id="SM01409">
    <property type="entry name" value="RNA_pol_Rpb6"/>
    <property type="match status" value="1"/>
</dbReference>
<keyword evidence="12" id="KW-1185">Reference proteome</keyword>
<dbReference type="GO" id="GO:0006351">
    <property type="term" value="P:DNA-templated transcription"/>
    <property type="evidence" value="ECO:0007669"/>
    <property type="project" value="UniProtKB-UniRule"/>
</dbReference>
<protein>
    <recommendedName>
        <fullName evidence="3 10">DNA-directed RNA polymerase subunit omega</fullName>
        <shortName evidence="10">RNAP omega subunit</shortName>
        <ecNumber evidence="2 10">2.7.7.6</ecNumber>
    </recommendedName>
    <alternativeName>
        <fullName evidence="10">RNA polymerase omega subunit</fullName>
    </alternativeName>
    <alternativeName>
        <fullName evidence="8 10">Transcriptase subunit omega</fullName>
    </alternativeName>
</protein>
<evidence type="ECO:0000256" key="1">
    <source>
        <dbReference type="ARBA" id="ARBA00006711"/>
    </source>
</evidence>
<proteinExistence type="inferred from homology"/>
<evidence type="ECO:0000256" key="2">
    <source>
        <dbReference type="ARBA" id="ARBA00012418"/>
    </source>
</evidence>
<dbReference type="OrthoDB" id="9815459at2"/>
<dbReference type="InterPro" id="IPR036161">
    <property type="entry name" value="RPB6/omega-like_sf"/>
</dbReference>
<keyword evidence="7 10" id="KW-0804">Transcription</keyword>
<keyword evidence="6 10" id="KW-0548">Nucleotidyltransferase</keyword>